<dbReference type="InterPro" id="IPR003594">
    <property type="entry name" value="HATPase_dom"/>
</dbReference>
<evidence type="ECO:0000313" key="4">
    <source>
        <dbReference type="EMBL" id="GHH69115.1"/>
    </source>
</evidence>
<feature type="region of interest" description="Disordered" evidence="2">
    <location>
        <begin position="112"/>
        <end position="136"/>
    </location>
</feature>
<comment type="caution">
    <text evidence="4">The sequence shown here is derived from an EMBL/GenBank/DDBJ whole genome shotgun (WGS) entry which is preliminary data.</text>
</comment>
<dbReference type="AlphaFoldDB" id="A0A919KQ93"/>
<dbReference type="Proteomes" id="UP000617734">
    <property type="component" value="Unassembled WGS sequence"/>
</dbReference>
<reference evidence="4" key="1">
    <citation type="journal article" date="2014" name="Int. J. Syst. Evol. Microbiol.">
        <title>Complete genome sequence of Corynebacterium casei LMG S-19264T (=DSM 44701T), isolated from a smear-ripened cheese.</title>
        <authorList>
            <consortium name="US DOE Joint Genome Institute (JGI-PGF)"/>
            <person name="Walter F."/>
            <person name="Albersmeier A."/>
            <person name="Kalinowski J."/>
            <person name="Ruckert C."/>
        </authorList>
    </citation>
    <scope>NUCLEOTIDE SEQUENCE</scope>
    <source>
        <strain evidence="4">JCM 4646</strain>
    </source>
</reference>
<name>A0A919KQ93_9ACTN</name>
<keyword evidence="5" id="KW-1185">Reference proteome</keyword>
<organism evidence="4 5">
    <name type="scientific">Kitasatospora indigofera</name>
    <dbReference type="NCBI Taxonomy" id="67307"/>
    <lineage>
        <taxon>Bacteria</taxon>
        <taxon>Bacillati</taxon>
        <taxon>Actinomycetota</taxon>
        <taxon>Actinomycetes</taxon>
        <taxon>Kitasatosporales</taxon>
        <taxon>Streptomycetaceae</taxon>
        <taxon>Kitasatospora</taxon>
    </lineage>
</organism>
<feature type="region of interest" description="Disordered" evidence="2">
    <location>
        <begin position="1"/>
        <end position="41"/>
    </location>
</feature>
<dbReference type="PANTHER" id="PTHR35526:SF3">
    <property type="entry name" value="ANTI-SIGMA-F FACTOR RSBW"/>
    <property type="match status" value="1"/>
</dbReference>
<dbReference type="Pfam" id="PF13581">
    <property type="entry name" value="HATPase_c_2"/>
    <property type="match status" value="1"/>
</dbReference>
<dbReference type="Gene3D" id="3.30.565.10">
    <property type="entry name" value="Histidine kinase-like ATPase, C-terminal domain"/>
    <property type="match status" value="1"/>
</dbReference>
<dbReference type="GO" id="GO:0004674">
    <property type="term" value="F:protein serine/threonine kinase activity"/>
    <property type="evidence" value="ECO:0007669"/>
    <property type="project" value="UniProtKB-KW"/>
</dbReference>
<dbReference type="GeneID" id="95353174"/>
<dbReference type="CDD" id="cd16936">
    <property type="entry name" value="HATPase_RsbW-like"/>
    <property type="match status" value="1"/>
</dbReference>
<evidence type="ECO:0000256" key="1">
    <source>
        <dbReference type="ARBA" id="ARBA00022527"/>
    </source>
</evidence>
<feature type="compositionally biased region" description="Low complexity" evidence="2">
    <location>
        <begin position="114"/>
        <end position="129"/>
    </location>
</feature>
<evidence type="ECO:0000256" key="2">
    <source>
        <dbReference type="SAM" id="MobiDB-lite"/>
    </source>
</evidence>
<proteinExistence type="predicted"/>
<reference evidence="4" key="2">
    <citation type="submission" date="2020-09" db="EMBL/GenBank/DDBJ databases">
        <authorList>
            <person name="Sun Q."/>
            <person name="Ohkuma M."/>
        </authorList>
    </citation>
    <scope>NUCLEOTIDE SEQUENCE</scope>
    <source>
        <strain evidence="4">JCM 4646</strain>
    </source>
</reference>
<dbReference type="InterPro" id="IPR036890">
    <property type="entry name" value="HATPase_C_sf"/>
</dbReference>
<dbReference type="PANTHER" id="PTHR35526">
    <property type="entry name" value="ANTI-SIGMA-F FACTOR RSBW-RELATED"/>
    <property type="match status" value="1"/>
</dbReference>
<protein>
    <recommendedName>
        <fullName evidence="3">Histidine kinase/HSP90-like ATPase domain-containing protein</fullName>
    </recommendedName>
</protein>
<evidence type="ECO:0000259" key="3">
    <source>
        <dbReference type="Pfam" id="PF13581"/>
    </source>
</evidence>
<accession>A0A919KQ93</accession>
<evidence type="ECO:0000313" key="5">
    <source>
        <dbReference type="Proteomes" id="UP000617734"/>
    </source>
</evidence>
<dbReference type="RefSeq" id="WP_190211066.1">
    <property type="nucleotide sequence ID" value="NZ_BNBO01000012.1"/>
</dbReference>
<feature type="compositionally biased region" description="Basic and acidic residues" evidence="2">
    <location>
        <begin position="27"/>
        <end position="41"/>
    </location>
</feature>
<keyword evidence="1" id="KW-0723">Serine/threonine-protein kinase</keyword>
<dbReference type="InterPro" id="IPR050267">
    <property type="entry name" value="Anti-sigma-factor_SerPK"/>
</dbReference>
<keyword evidence="1" id="KW-0418">Kinase</keyword>
<feature type="domain" description="Histidine kinase/HSP90-like ATPase" evidence="3">
    <location>
        <begin position="49"/>
        <end position="158"/>
    </location>
</feature>
<keyword evidence="1" id="KW-0808">Transferase</keyword>
<dbReference type="EMBL" id="BNBO01000012">
    <property type="protein sequence ID" value="GHH69115.1"/>
    <property type="molecule type" value="Genomic_DNA"/>
</dbReference>
<dbReference type="SUPFAM" id="SSF55874">
    <property type="entry name" value="ATPase domain of HSP90 chaperone/DNA topoisomerase II/histidine kinase"/>
    <property type="match status" value="1"/>
</dbReference>
<sequence length="163" mass="17065">MDAVATLPGRTPTEPAGRTADPAGGRPDSRAGDEPAGDRTDTVWSLAHHPTSAGAARSITRDVLGTWGFDEDTIDQALLVVSELVTNAVEHALPPITLHLDHATPGDALHIQVDDGGPTTRDGTRTTGRAPDEHGRGHAIIARLATAHGHRTAPHGTAYWAHL</sequence>
<gene>
    <name evidence="4" type="ORF">GCM10018781_27150</name>
</gene>